<gene>
    <name evidence="1" type="ORF">K466DRAFT_446441</name>
</gene>
<dbReference type="InParanoid" id="A0A5C3P3B3"/>
<organism evidence="1 2">
    <name type="scientific">Polyporus arcularius HHB13444</name>
    <dbReference type="NCBI Taxonomy" id="1314778"/>
    <lineage>
        <taxon>Eukaryota</taxon>
        <taxon>Fungi</taxon>
        <taxon>Dikarya</taxon>
        <taxon>Basidiomycota</taxon>
        <taxon>Agaricomycotina</taxon>
        <taxon>Agaricomycetes</taxon>
        <taxon>Polyporales</taxon>
        <taxon>Polyporaceae</taxon>
        <taxon>Polyporus</taxon>
    </lineage>
</organism>
<evidence type="ECO:0000313" key="2">
    <source>
        <dbReference type="Proteomes" id="UP000308197"/>
    </source>
</evidence>
<dbReference type="EMBL" id="ML211338">
    <property type="protein sequence ID" value="TFK84144.1"/>
    <property type="molecule type" value="Genomic_DNA"/>
</dbReference>
<accession>A0A5C3P3B3</accession>
<dbReference type="AlphaFoldDB" id="A0A5C3P3B3"/>
<sequence>LLLIATLVDIKRRFSWGGLTVSKLQHNLSDESTRAATVLGAWTTVLGLVLEKKIIE</sequence>
<name>A0A5C3P3B3_9APHY</name>
<reference evidence="1 2" key="1">
    <citation type="journal article" date="2019" name="Nat. Ecol. Evol.">
        <title>Megaphylogeny resolves global patterns of mushroom evolution.</title>
        <authorList>
            <person name="Varga T."/>
            <person name="Krizsan K."/>
            <person name="Foldi C."/>
            <person name="Dima B."/>
            <person name="Sanchez-Garcia M."/>
            <person name="Sanchez-Ramirez S."/>
            <person name="Szollosi G.J."/>
            <person name="Szarkandi J.G."/>
            <person name="Papp V."/>
            <person name="Albert L."/>
            <person name="Andreopoulos W."/>
            <person name="Angelini C."/>
            <person name="Antonin V."/>
            <person name="Barry K.W."/>
            <person name="Bougher N.L."/>
            <person name="Buchanan P."/>
            <person name="Buyck B."/>
            <person name="Bense V."/>
            <person name="Catcheside P."/>
            <person name="Chovatia M."/>
            <person name="Cooper J."/>
            <person name="Damon W."/>
            <person name="Desjardin D."/>
            <person name="Finy P."/>
            <person name="Geml J."/>
            <person name="Haridas S."/>
            <person name="Hughes K."/>
            <person name="Justo A."/>
            <person name="Karasinski D."/>
            <person name="Kautmanova I."/>
            <person name="Kiss B."/>
            <person name="Kocsube S."/>
            <person name="Kotiranta H."/>
            <person name="LaButti K.M."/>
            <person name="Lechner B.E."/>
            <person name="Liimatainen K."/>
            <person name="Lipzen A."/>
            <person name="Lukacs Z."/>
            <person name="Mihaltcheva S."/>
            <person name="Morgado L.N."/>
            <person name="Niskanen T."/>
            <person name="Noordeloos M.E."/>
            <person name="Ohm R.A."/>
            <person name="Ortiz-Santana B."/>
            <person name="Ovrebo C."/>
            <person name="Racz N."/>
            <person name="Riley R."/>
            <person name="Savchenko A."/>
            <person name="Shiryaev A."/>
            <person name="Soop K."/>
            <person name="Spirin V."/>
            <person name="Szebenyi C."/>
            <person name="Tomsovsky M."/>
            <person name="Tulloss R.E."/>
            <person name="Uehling J."/>
            <person name="Grigoriev I.V."/>
            <person name="Vagvolgyi C."/>
            <person name="Papp T."/>
            <person name="Martin F.M."/>
            <person name="Miettinen O."/>
            <person name="Hibbett D.S."/>
            <person name="Nagy L.G."/>
        </authorList>
    </citation>
    <scope>NUCLEOTIDE SEQUENCE [LARGE SCALE GENOMIC DNA]</scope>
    <source>
        <strain evidence="1 2">HHB13444</strain>
    </source>
</reference>
<proteinExistence type="predicted"/>
<dbReference type="Proteomes" id="UP000308197">
    <property type="component" value="Unassembled WGS sequence"/>
</dbReference>
<feature type="non-terminal residue" evidence="1">
    <location>
        <position position="56"/>
    </location>
</feature>
<keyword evidence="2" id="KW-1185">Reference proteome</keyword>
<feature type="non-terminal residue" evidence="1">
    <location>
        <position position="1"/>
    </location>
</feature>
<evidence type="ECO:0000313" key="1">
    <source>
        <dbReference type="EMBL" id="TFK84144.1"/>
    </source>
</evidence>
<protein>
    <submittedName>
        <fullName evidence="1">Uncharacterized protein</fullName>
    </submittedName>
</protein>